<name>A0A6G4WPW8_9HYPH</name>
<reference evidence="1 2" key="1">
    <citation type="submission" date="2020-02" db="EMBL/GenBank/DDBJ databases">
        <title>Genome sequence of strain CCNWXJ40-4.</title>
        <authorList>
            <person name="Gao J."/>
            <person name="Sun J."/>
        </authorList>
    </citation>
    <scope>NUCLEOTIDE SEQUENCE [LARGE SCALE GENOMIC DNA]</scope>
    <source>
        <strain evidence="1 2">CCNWXJ 40-4</strain>
    </source>
</reference>
<comment type="caution">
    <text evidence="1">The sequence shown here is derived from an EMBL/GenBank/DDBJ whole genome shotgun (WGS) entry which is preliminary data.</text>
</comment>
<sequence>MDNSKFNQADLISAVKACANTGYAGSLLSTSKAIGEFRIIAGDFVTPDEELANAISETAIALGCAVVFDERSADSRAH</sequence>
<proteinExistence type="predicted"/>
<keyword evidence="2" id="KW-1185">Reference proteome</keyword>
<gene>
    <name evidence="1" type="ORF">G6N73_34895</name>
</gene>
<organism evidence="1 2">
    <name type="scientific">Allomesorhizobium camelthorni</name>
    <dbReference type="NCBI Taxonomy" id="475069"/>
    <lineage>
        <taxon>Bacteria</taxon>
        <taxon>Pseudomonadati</taxon>
        <taxon>Pseudomonadota</taxon>
        <taxon>Alphaproteobacteria</taxon>
        <taxon>Hyphomicrobiales</taxon>
        <taxon>Phyllobacteriaceae</taxon>
        <taxon>Allomesorhizobium</taxon>
    </lineage>
</organism>
<dbReference type="AlphaFoldDB" id="A0A6G4WPW8"/>
<protein>
    <submittedName>
        <fullName evidence="1">Uncharacterized protein</fullName>
    </submittedName>
</protein>
<evidence type="ECO:0000313" key="1">
    <source>
        <dbReference type="EMBL" id="NGO56097.1"/>
    </source>
</evidence>
<dbReference type="Proteomes" id="UP001642900">
    <property type="component" value="Unassembled WGS sequence"/>
</dbReference>
<evidence type="ECO:0000313" key="2">
    <source>
        <dbReference type="Proteomes" id="UP001642900"/>
    </source>
</evidence>
<dbReference type="EMBL" id="JAAKZF010000188">
    <property type="protein sequence ID" value="NGO56097.1"/>
    <property type="molecule type" value="Genomic_DNA"/>
</dbReference>
<dbReference type="RefSeq" id="WP_165034423.1">
    <property type="nucleotide sequence ID" value="NZ_JAAKZF010000188.1"/>
</dbReference>
<accession>A0A6G4WPW8</accession>